<feature type="transmembrane region" description="Helical" evidence="6">
    <location>
        <begin position="167"/>
        <end position="192"/>
    </location>
</feature>
<feature type="transmembrane region" description="Helical" evidence="6">
    <location>
        <begin position="198"/>
        <end position="217"/>
    </location>
</feature>
<feature type="transmembrane region" description="Helical" evidence="6">
    <location>
        <begin position="403"/>
        <end position="420"/>
    </location>
</feature>
<dbReference type="Pfam" id="PF00916">
    <property type="entry name" value="Sulfate_transp"/>
    <property type="match status" value="1"/>
</dbReference>
<evidence type="ECO:0000313" key="9">
    <source>
        <dbReference type="Proteomes" id="UP000078560"/>
    </source>
</evidence>
<evidence type="ECO:0000256" key="2">
    <source>
        <dbReference type="ARBA" id="ARBA00022692"/>
    </source>
</evidence>
<feature type="region of interest" description="Disordered" evidence="5">
    <location>
        <begin position="649"/>
        <end position="675"/>
    </location>
</feature>
<dbReference type="Gene3D" id="3.30.750.24">
    <property type="entry name" value="STAS domain"/>
    <property type="match status" value="1"/>
</dbReference>
<evidence type="ECO:0000256" key="6">
    <source>
        <dbReference type="SAM" id="Phobius"/>
    </source>
</evidence>
<feature type="domain" description="SLC26A/SulP transporter" evidence="7">
    <location>
        <begin position="86"/>
        <end position="439"/>
    </location>
</feature>
<protein>
    <submittedName>
        <fullName evidence="8">Sulfate transporter, putative</fullName>
    </submittedName>
</protein>
<comment type="subcellular location">
    <subcellularLocation>
        <location evidence="1">Membrane</location>
        <topology evidence="1">Multi-pass membrane protein</topology>
    </subcellularLocation>
</comment>
<organism evidence="8 9">
    <name type="scientific">Plasmodium ovale curtisi</name>
    <dbReference type="NCBI Taxonomy" id="864141"/>
    <lineage>
        <taxon>Eukaryota</taxon>
        <taxon>Sar</taxon>
        <taxon>Alveolata</taxon>
        <taxon>Apicomplexa</taxon>
        <taxon>Aconoidasida</taxon>
        <taxon>Haemosporida</taxon>
        <taxon>Plasmodiidae</taxon>
        <taxon>Plasmodium</taxon>
        <taxon>Plasmodium (Plasmodium)</taxon>
    </lineage>
</organism>
<dbReference type="Proteomes" id="UP000078560">
    <property type="component" value="Unassembled WGS sequence"/>
</dbReference>
<feature type="transmembrane region" description="Helical" evidence="6">
    <location>
        <begin position="260"/>
        <end position="280"/>
    </location>
</feature>
<feature type="transmembrane region" description="Helical" evidence="6">
    <location>
        <begin position="474"/>
        <end position="506"/>
    </location>
</feature>
<name>A0A1A8W2U1_PLAOA</name>
<feature type="transmembrane region" description="Helical" evidence="6">
    <location>
        <begin position="426"/>
        <end position="453"/>
    </location>
</feature>
<evidence type="ECO:0000256" key="5">
    <source>
        <dbReference type="SAM" id="MobiDB-lite"/>
    </source>
</evidence>
<evidence type="ECO:0000256" key="4">
    <source>
        <dbReference type="ARBA" id="ARBA00023136"/>
    </source>
</evidence>
<accession>A0A1A8W2U1</accession>
<dbReference type="AlphaFoldDB" id="A0A1A8W2U1"/>
<evidence type="ECO:0000256" key="1">
    <source>
        <dbReference type="ARBA" id="ARBA00004141"/>
    </source>
</evidence>
<dbReference type="PANTHER" id="PTHR43310">
    <property type="entry name" value="SULFATE TRANSPORTER YBAR-RELATED"/>
    <property type="match status" value="1"/>
</dbReference>
<feature type="transmembrane region" description="Helical" evidence="6">
    <location>
        <begin position="229"/>
        <end position="248"/>
    </location>
</feature>
<dbReference type="PANTHER" id="PTHR43310:SF1">
    <property type="entry name" value="SULFATE TRANSPORTER YBAR-RELATED"/>
    <property type="match status" value="1"/>
</dbReference>
<feature type="compositionally biased region" description="Basic and acidic residues" evidence="5">
    <location>
        <begin position="661"/>
        <end position="675"/>
    </location>
</feature>
<dbReference type="EMBL" id="FLQU01000482">
    <property type="protein sequence ID" value="SBS86277.1"/>
    <property type="molecule type" value="Genomic_DNA"/>
</dbReference>
<feature type="transmembrane region" description="Helical" evidence="6">
    <location>
        <begin position="367"/>
        <end position="391"/>
    </location>
</feature>
<keyword evidence="2 6" id="KW-0812">Transmembrane</keyword>
<keyword evidence="3 6" id="KW-1133">Transmembrane helix</keyword>
<dbReference type="GO" id="GO:0016020">
    <property type="term" value="C:membrane"/>
    <property type="evidence" value="ECO:0007669"/>
    <property type="project" value="UniProtKB-SubCell"/>
</dbReference>
<gene>
    <name evidence="8" type="ORF">POVCU2_0036260</name>
</gene>
<evidence type="ECO:0000259" key="7">
    <source>
        <dbReference type="Pfam" id="PF00916"/>
    </source>
</evidence>
<feature type="transmembrane region" description="Helical" evidence="6">
    <location>
        <begin position="328"/>
        <end position="347"/>
    </location>
</feature>
<evidence type="ECO:0000256" key="3">
    <source>
        <dbReference type="ARBA" id="ARBA00022989"/>
    </source>
</evidence>
<sequence>MFETRVDDSVPLNDLTTEKQDDFSKLDESTERTQIYHDDLYDNDIKICLPSRIGFPKAIKSMTDGIKWGWGFTNSPKETSKYYINEILCGCILCLTMLPEMISFSMIAKIPPYIGLQGASFLCLITSIFGGSPAVIHGVTGAFASVCSKYLIENNNVEHLPDGIERLYICILICSVMLFFFSLFHMSALIQLIPTPVFIGYCNGLSIIFLRAQLHTLKNPYTHEYIEGYYLLFFIIICTLVVIIVELWKKIPKVGHKIPSTLVAITVTIFVEFIILRKFLHNNFDSFKGVKSFTVGDMFSFTSDKAKPTFLFTNKDLDFTKVIYDLDLVKQVVNMFVVLLVEVLMVSEVIKDMGGVECDTNETIFSLFIGNLLATLGSAVGGSSLLGLSVLNYRNGARGKESGVVASILIYGILLFGYSLLNYIPLSFLCGIMITVFIHCFKWFSIPIVFFTFCPAYIRNCHPCMSRKISRWDAFIIVLVTVLCVLVSVPTGVFAGIILSALVYVWQSKSTFKFEIFYDKDTDTKVRRATERGSYYEIEGHLFYASKRMFTRLFTYENDSSTVNIVLKGKSTLFDYTAIEALTSVKQQYNINNRNVTIHGLSHECIKKIAKMNHLCKQIDVDLVKVETPVVPLLYKPLRTIMKTQRTIRRRMSFKKKKKKKDDSESEKHIDHLEP</sequence>
<reference evidence="9" key="1">
    <citation type="submission" date="2016-05" db="EMBL/GenBank/DDBJ databases">
        <authorList>
            <person name="Naeem Raeece"/>
        </authorList>
    </citation>
    <scope>NUCLEOTIDE SEQUENCE [LARGE SCALE GENOMIC DNA]</scope>
</reference>
<dbReference type="InterPro" id="IPR052706">
    <property type="entry name" value="Membrane-Transporter-like"/>
</dbReference>
<feature type="compositionally biased region" description="Basic residues" evidence="5">
    <location>
        <begin position="649"/>
        <end position="660"/>
    </location>
</feature>
<feature type="transmembrane region" description="Helical" evidence="6">
    <location>
        <begin position="87"/>
        <end position="107"/>
    </location>
</feature>
<proteinExistence type="predicted"/>
<dbReference type="InterPro" id="IPR011547">
    <property type="entry name" value="SLC26A/SulP_dom"/>
</dbReference>
<keyword evidence="4 6" id="KW-0472">Membrane</keyword>
<feature type="transmembrane region" description="Helical" evidence="6">
    <location>
        <begin position="119"/>
        <end position="146"/>
    </location>
</feature>
<dbReference type="InterPro" id="IPR036513">
    <property type="entry name" value="STAS_dom_sf"/>
</dbReference>
<evidence type="ECO:0000313" key="8">
    <source>
        <dbReference type="EMBL" id="SBS86277.1"/>
    </source>
</evidence>